<sequence>MDDATRQSAAVIGAGIMGAAITERLLSVGFTVTIYNRDQDKLKPLEKLGARAASTPCEAAANTDYVVVCLTYADVVEDAIFGTEGVAGSAGPDKLLIDMSSIDPDATKRMAERLRRETGMGWIDCPLSGGAPGARTGTLTVMAGGSAEDFERGRAVMDHLCANYNHMGPSGAGQATKLINQLFCGLLFQGVAEAVVLAEAAGIDPGKVPAALKGGRGDSRILQEYMGKFAARDHTPTGRLDNMMKDLETLQSFAHKTRTPLPLTTAVADIHRILIRMGLGAADMSEMIRLLEPTDD</sequence>
<reference evidence="5 6" key="1">
    <citation type="submission" date="2021-04" db="EMBL/GenBank/DDBJ databases">
        <title>Whole genome sequence of Jiella sp. KSK16Y-1.</title>
        <authorList>
            <person name="Tuo L."/>
        </authorList>
    </citation>
    <scope>NUCLEOTIDE SEQUENCE [LARGE SCALE GENOMIC DNA]</scope>
    <source>
        <strain evidence="5 6">KSK16Y-1</strain>
    </source>
</reference>
<dbReference type="PANTHER" id="PTHR43060:SF15">
    <property type="entry name" value="3-HYDROXYISOBUTYRATE DEHYDROGENASE-LIKE 1, MITOCHONDRIAL-RELATED"/>
    <property type="match status" value="1"/>
</dbReference>
<accession>A0ABS4BJE7</accession>
<dbReference type="Pfam" id="PF03446">
    <property type="entry name" value="NAD_binding_2"/>
    <property type="match status" value="1"/>
</dbReference>
<dbReference type="Gene3D" id="3.40.50.720">
    <property type="entry name" value="NAD(P)-binding Rossmann-like Domain"/>
    <property type="match status" value="1"/>
</dbReference>
<dbReference type="InterPro" id="IPR008927">
    <property type="entry name" value="6-PGluconate_DH-like_C_sf"/>
</dbReference>
<evidence type="ECO:0000256" key="1">
    <source>
        <dbReference type="ARBA" id="ARBA00023002"/>
    </source>
</evidence>
<dbReference type="RefSeq" id="WP_209595365.1">
    <property type="nucleotide sequence ID" value="NZ_JAGJCF010000011.1"/>
</dbReference>
<dbReference type="InterPro" id="IPR036291">
    <property type="entry name" value="NAD(P)-bd_dom_sf"/>
</dbReference>
<dbReference type="InterPro" id="IPR013328">
    <property type="entry name" value="6PGD_dom2"/>
</dbReference>
<protein>
    <submittedName>
        <fullName evidence="5">NAD(P)-dependent oxidoreductase</fullName>
    </submittedName>
</protein>
<keyword evidence="6" id="KW-1185">Reference proteome</keyword>
<dbReference type="InterPro" id="IPR029154">
    <property type="entry name" value="HIBADH-like_NADP-bd"/>
</dbReference>
<dbReference type="InterPro" id="IPR006115">
    <property type="entry name" value="6PGDH_NADP-bd"/>
</dbReference>
<dbReference type="Pfam" id="PF14833">
    <property type="entry name" value="NAD_binding_11"/>
    <property type="match status" value="1"/>
</dbReference>
<evidence type="ECO:0000259" key="4">
    <source>
        <dbReference type="Pfam" id="PF14833"/>
    </source>
</evidence>
<dbReference type="Gene3D" id="1.10.1040.10">
    <property type="entry name" value="N-(1-d-carboxylethyl)-l-norvaline Dehydrogenase, domain 2"/>
    <property type="match status" value="1"/>
</dbReference>
<evidence type="ECO:0000256" key="2">
    <source>
        <dbReference type="ARBA" id="ARBA00023027"/>
    </source>
</evidence>
<keyword evidence="2" id="KW-0520">NAD</keyword>
<dbReference type="SUPFAM" id="SSF51735">
    <property type="entry name" value="NAD(P)-binding Rossmann-fold domains"/>
    <property type="match status" value="1"/>
</dbReference>
<dbReference type="Proteomes" id="UP000678276">
    <property type="component" value="Unassembled WGS sequence"/>
</dbReference>
<dbReference type="InterPro" id="IPR015815">
    <property type="entry name" value="HIBADH-related"/>
</dbReference>
<organism evidence="5 6">
    <name type="scientific">Jiella mangrovi</name>
    <dbReference type="NCBI Taxonomy" id="2821407"/>
    <lineage>
        <taxon>Bacteria</taxon>
        <taxon>Pseudomonadati</taxon>
        <taxon>Pseudomonadota</taxon>
        <taxon>Alphaproteobacteria</taxon>
        <taxon>Hyphomicrobiales</taxon>
        <taxon>Aurantimonadaceae</taxon>
        <taxon>Jiella</taxon>
    </lineage>
</organism>
<proteinExistence type="predicted"/>
<evidence type="ECO:0000313" key="6">
    <source>
        <dbReference type="Proteomes" id="UP000678276"/>
    </source>
</evidence>
<evidence type="ECO:0000259" key="3">
    <source>
        <dbReference type="Pfam" id="PF03446"/>
    </source>
</evidence>
<keyword evidence="1" id="KW-0560">Oxidoreductase</keyword>
<feature type="domain" description="3-hydroxyisobutyrate dehydrogenase-like NAD-binding" evidence="4">
    <location>
        <begin position="171"/>
        <end position="291"/>
    </location>
</feature>
<dbReference type="PIRSF" id="PIRSF000103">
    <property type="entry name" value="HIBADH"/>
    <property type="match status" value="1"/>
</dbReference>
<gene>
    <name evidence="5" type="ORF">J6595_14895</name>
</gene>
<dbReference type="EMBL" id="JAGJCF010000011">
    <property type="protein sequence ID" value="MBP0616871.1"/>
    <property type="molecule type" value="Genomic_DNA"/>
</dbReference>
<comment type="caution">
    <text evidence="5">The sequence shown here is derived from an EMBL/GenBank/DDBJ whole genome shotgun (WGS) entry which is preliminary data.</text>
</comment>
<dbReference type="SUPFAM" id="SSF48179">
    <property type="entry name" value="6-phosphogluconate dehydrogenase C-terminal domain-like"/>
    <property type="match status" value="1"/>
</dbReference>
<feature type="domain" description="6-phosphogluconate dehydrogenase NADP-binding" evidence="3">
    <location>
        <begin position="10"/>
        <end position="168"/>
    </location>
</feature>
<evidence type="ECO:0000313" key="5">
    <source>
        <dbReference type="EMBL" id="MBP0616871.1"/>
    </source>
</evidence>
<dbReference type="PANTHER" id="PTHR43060">
    <property type="entry name" value="3-HYDROXYISOBUTYRATE DEHYDROGENASE-LIKE 1, MITOCHONDRIAL-RELATED"/>
    <property type="match status" value="1"/>
</dbReference>
<name>A0ABS4BJE7_9HYPH</name>